<dbReference type="KEGG" id="kpin:30169307"/>
<accession>A0AAJ8MLW4</accession>
<feature type="region of interest" description="Disordered" evidence="2">
    <location>
        <begin position="803"/>
        <end position="930"/>
    </location>
</feature>
<dbReference type="AlphaFoldDB" id="A0AAJ8MLW4"/>
<reference evidence="4" key="1">
    <citation type="submission" date="2013-07" db="EMBL/GenBank/DDBJ databases">
        <authorList>
            <consortium name="The Broad Institute Genome Sequencing Platform"/>
            <person name="Cuomo C."/>
            <person name="Litvintseva A."/>
            <person name="Chen Y."/>
            <person name="Heitman J."/>
            <person name="Sun S."/>
            <person name="Springer D."/>
            <person name="Dromer F."/>
            <person name="Young S.K."/>
            <person name="Zeng Q."/>
            <person name="Gargeya S."/>
            <person name="Fitzgerald M."/>
            <person name="Abouelleil A."/>
            <person name="Alvarado L."/>
            <person name="Berlin A.M."/>
            <person name="Chapman S.B."/>
            <person name="Dewar J."/>
            <person name="Goldberg J."/>
            <person name="Griggs A."/>
            <person name="Gujja S."/>
            <person name="Hansen M."/>
            <person name="Howarth C."/>
            <person name="Imamovic A."/>
            <person name="Larimer J."/>
            <person name="McCowan C."/>
            <person name="Murphy C."/>
            <person name="Pearson M."/>
            <person name="Priest M."/>
            <person name="Roberts A."/>
            <person name="Saif S."/>
            <person name="Shea T."/>
            <person name="Sykes S."/>
            <person name="Wortman J."/>
            <person name="Nusbaum C."/>
            <person name="Birren B."/>
        </authorList>
    </citation>
    <scope>NUCLEOTIDE SEQUENCE</scope>
    <source>
        <strain evidence="4">CBS 10737</strain>
    </source>
</reference>
<feature type="compositionally biased region" description="Polar residues" evidence="2">
    <location>
        <begin position="122"/>
        <end position="143"/>
    </location>
</feature>
<evidence type="ECO:0000259" key="3">
    <source>
        <dbReference type="Pfam" id="PF06428"/>
    </source>
</evidence>
<feature type="compositionally biased region" description="Acidic residues" evidence="2">
    <location>
        <begin position="298"/>
        <end position="308"/>
    </location>
</feature>
<name>A0AAJ8MLW4_9TREE</name>
<sequence length="958" mass="101354">MMHAGGGVPSMAYYSYSNQNSPVIETANNDNPFDLANMTIPPRLKSIGRKISQMSNDFMPPDIEDPNTRSKPASPNLEKKQPLGAEVPGMGDEPIMCPFCNKPLPPSLVASQMTSGKHDHTSAPQRPNNLKRASSMRVTSTPSPKLIPSAPLSRVTSANTPPQTQKPTPLLDPLPVQTPGSTKPVEPEPPIPSATSESFAATVKEGDVANHDAAEKMITEEDIKRWSSLSGITLPSTSAAHTASATQSVPQEQKAFPLLPPPPPAASKLTKTPPTERTHSRSSSAKFGFFVGSKKGGEEDEDSEDDDGMATGYTKLTGPASDSEDEEPSQKGGVKLNISKEEIQQQEKKAEEEVEKADVQSAQPEQVEPPRQSVITASAPSAGDGEIRKVLQEVLERVNDLSKTQTALLASHSTLLTSLKIARSNLAMAEANSEMLEEQLKRASTSSNASRTGNSRNVSGPATTPGTPLPVAPQPARASADHVRATTTANATATPAAVTGRAPARASMEDRPRPTSLYVTANDLANAGPGGLSAPSPSSSNNSWGFWNGGKKKVTGALSHVHVPSASSMMDAIGNPSRPGTPNPDGSAPRKSTDSISSWIPSSPAAPYSVPISGNAPSRPPANRTVTHHANLSKSFNDQPSLSRSMSVMNVPAQRSASGSAAAVSVSNAELSKLRQAYSAAVAKMDGMSKELAELKTGKVEMEAELENLSQALFEEANKMVADERRKRAELEEFFKEVKEEREALRETIKVLGGKVEEPSNPPPEGSTEDSKEEEEEDELADDFVPRDLDKHYAALRKSIHHVAARADSSEDEDEDEERRASVPLVSEPGSMTPIATTGGFAIPTSRTSTMTSDEGEDNSSHMLSMSMPSLPAAAESNPWATPAMTKMTPFETPAPRISVKAATPSPHAPPVGLPELPDDSAGEGEAISGLGLDIDKGVVAGEAEAKKEEPLEPLQGK</sequence>
<feature type="compositionally biased region" description="Low complexity" evidence="2">
    <location>
        <begin position="160"/>
        <end position="175"/>
    </location>
</feature>
<feature type="region of interest" description="Disordered" evidence="2">
    <location>
        <begin position="749"/>
        <end position="787"/>
    </location>
</feature>
<feature type="region of interest" description="Disordered" evidence="2">
    <location>
        <begin position="437"/>
        <end position="514"/>
    </location>
</feature>
<dbReference type="Gene3D" id="6.10.140.910">
    <property type="match status" value="1"/>
</dbReference>
<feature type="compositionally biased region" description="Acidic residues" evidence="2">
    <location>
        <begin position="767"/>
        <end position="782"/>
    </location>
</feature>
<evidence type="ECO:0000256" key="1">
    <source>
        <dbReference type="SAM" id="Coils"/>
    </source>
</evidence>
<dbReference type="InterPro" id="IPR009449">
    <property type="entry name" value="Sec2_N"/>
</dbReference>
<dbReference type="Proteomes" id="UP000094020">
    <property type="component" value="Chromosome 1"/>
</dbReference>
<feature type="compositionally biased region" description="Polar residues" evidence="2">
    <location>
        <begin position="442"/>
        <end position="466"/>
    </location>
</feature>
<feature type="region of interest" description="Disordered" evidence="2">
    <location>
        <begin position="54"/>
        <end position="90"/>
    </location>
</feature>
<dbReference type="RefSeq" id="XP_019014851.2">
    <property type="nucleotide sequence ID" value="XM_019152713.2"/>
</dbReference>
<evidence type="ECO:0000256" key="2">
    <source>
        <dbReference type="SAM" id="MobiDB-lite"/>
    </source>
</evidence>
<keyword evidence="5" id="KW-1185">Reference proteome</keyword>
<keyword evidence="1" id="KW-0175">Coiled coil</keyword>
<feature type="compositionally biased region" description="Low complexity" evidence="2">
    <location>
        <begin position="861"/>
        <end position="877"/>
    </location>
</feature>
<organism evidence="4 5">
    <name type="scientific">Kwoniella pini CBS 10737</name>
    <dbReference type="NCBI Taxonomy" id="1296096"/>
    <lineage>
        <taxon>Eukaryota</taxon>
        <taxon>Fungi</taxon>
        <taxon>Dikarya</taxon>
        <taxon>Basidiomycota</taxon>
        <taxon>Agaricomycotina</taxon>
        <taxon>Tremellomycetes</taxon>
        <taxon>Tremellales</taxon>
        <taxon>Cryptococcaceae</taxon>
        <taxon>Kwoniella</taxon>
    </lineage>
</organism>
<dbReference type="EMBL" id="CP144519">
    <property type="protein sequence ID" value="WWC66484.1"/>
    <property type="molecule type" value="Genomic_DNA"/>
</dbReference>
<dbReference type="SUPFAM" id="SSF144284">
    <property type="entry name" value="Sec2 N-terminal region"/>
    <property type="match status" value="1"/>
</dbReference>
<feature type="compositionally biased region" description="Low complexity" evidence="2">
    <location>
        <begin position="233"/>
        <end position="248"/>
    </location>
</feature>
<protein>
    <recommendedName>
        <fullName evidence="3">GDP/GTP exchange factor Sec2 N-terminal domain-containing protein</fullName>
    </recommendedName>
</protein>
<feature type="compositionally biased region" description="Basic and acidic residues" evidence="2">
    <location>
        <begin position="338"/>
        <end position="351"/>
    </location>
</feature>
<gene>
    <name evidence="4" type="ORF">I206_100386</name>
</gene>
<proteinExistence type="predicted"/>
<feature type="compositionally biased region" description="Basic and acidic residues" evidence="2">
    <location>
        <begin position="204"/>
        <end position="225"/>
    </location>
</feature>
<feature type="coiled-coil region" evidence="1">
    <location>
        <begin position="685"/>
        <end position="748"/>
    </location>
</feature>
<feature type="region of interest" description="Disordered" evidence="2">
    <location>
        <begin position="568"/>
        <end position="600"/>
    </location>
</feature>
<feature type="domain" description="GDP/GTP exchange factor Sec2 N-terminal" evidence="3">
    <location>
        <begin position="668"/>
        <end position="741"/>
    </location>
</feature>
<feature type="region of interest" description="Disordered" evidence="2">
    <location>
        <begin position="108"/>
        <end position="381"/>
    </location>
</feature>
<dbReference type="GeneID" id="30169307"/>
<reference evidence="4" key="2">
    <citation type="submission" date="2024-02" db="EMBL/GenBank/DDBJ databases">
        <title>Comparative genomics of Cryptococcus and Kwoniella reveals pathogenesis evolution and contrasting modes of karyotype evolution via chromosome fusion or intercentromeric recombination.</title>
        <authorList>
            <person name="Coelho M.A."/>
            <person name="David-Palma M."/>
            <person name="Shea T."/>
            <person name="Bowers K."/>
            <person name="McGinley-Smith S."/>
            <person name="Mohammad A.W."/>
            <person name="Gnirke A."/>
            <person name="Yurkov A.M."/>
            <person name="Nowrousian M."/>
            <person name="Sun S."/>
            <person name="Cuomo C.A."/>
            <person name="Heitman J."/>
        </authorList>
    </citation>
    <scope>NUCLEOTIDE SEQUENCE</scope>
    <source>
        <strain evidence="4">CBS 10737</strain>
    </source>
</reference>
<dbReference type="Pfam" id="PF06428">
    <property type="entry name" value="Sec2p"/>
    <property type="match status" value="1"/>
</dbReference>
<evidence type="ECO:0000313" key="4">
    <source>
        <dbReference type="EMBL" id="WWC66484.1"/>
    </source>
</evidence>
<feature type="compositionally biased region" description="Low complexity" evidence="2">
    <location>
        <begin position="485"/>
        <end position="499"/>
    </location>
</feature>
<evidence type="ECO:0000313" key="5">
    <source>
        <dbReference type="Proteomes" id="UP000094020"/>
    </source>
</evidence>
<feature type="compositionally biased region" description="Low complexity" evidence="2">
    <location>
        <begin position="282"/>
        <end position="293"/>
    </location>
</feature>